<dbReference type="PROSITE" id="PS50109">
    <property type="entry name" value="HIS_KIN"/>
    <property type="match status" value="1"/>
</dbReference>
<evidence type="ECO:0000256" key="11">
    <source>
        <dbReference type="ARBA" id="ARBA00022989"/>
    </source>
</evidence>
<dbReference type="SMART" id="SM00304">
    <property type="entry name" value="HAMP"/>
    <property type="match status" value="1"/>
</dbReference>
<dbReference type="SUPFAM" id="SSF55874">
    <property type="entry name" value="ATPase domain of HSP90 chaperone/DNA topoisomerase II/histidine kinase"/>
    <property type="match status" value="1"/>
</dbReference>
<evidence type="ECO:0000256" key="1">
    <source>
        <dbReference type="ARBA" id="ARBA00000085"/>
    </source>
</evidence>
<proteinExistence type="predicted"/>
<dbReference type="Pfam" id="PF02518">
    <property type="entry name" value="HATPase_c"/>
    <property type="match status" value="1"/>
</dbReference>
<dbReference type="InterPro" id="IPR036890">
    <property type="entry name" value="HATPase_C_sf"/>
</dbReference>
<comment type="caution">
    <text evidence="17">The sequence shown here is derived from an EMBL/GenBank/DDBJ whole genome shotgun (WGS) entry which is preliminary data.</text>
</comment>
<dbReference type="CDD" id="cd00082">
    <property type="entry name" value="HisKA"/>
    <property type="match status" value="1"/>
</dbReference>
<evidence type="ECO:0000256" key="3">
    <source>
        <dbReference type="ARBA" id="ARBA00012438"/>
    </source>
</evidence>
<evidence type="ECO:0000259" key="16">
    <source>
        <dbReference type="PROSITE" id="PS50885"/>
    </source>
</evidence>
<dbReference type="CDD" id="cd06225">
    <property type="entry name" value="HAMP"/>
    <property type="match status" value="1"/>
</dbReference>
<dbReference type="SUPFAM" id="SSF47384">
    <property type="entry name" value="Homodimeric domain of signal transducing histidine kinase"/>
    <property type="match status" value="1"/>
</dbReference>
<sequence>MLRSLKSKFALVFSAILIVVLIAFSTSLFSIINHKVEEQIVISRIEALLQKHPGLGDFYRGQQLKDQYRLIQMGEYFEEQVTEKYNRTLVILLIPTALLSVGLGYITATYLVRPIDKLALDVKKLSSGKLQGRLPDVRSSTEIEYLRDSFNDLLDDVERAFNSQEEFIQDAAHELRTPLASMRANLDNLRNKETPTVSDYHEAVEVLAKMNRKLIRLSEDLFYLDRRSISKRAPIKLHELLEEILEDLHPLIAQENVKVTTKIPKDAMIYGDPKYIARAFGNLIENSIKYSSKDPKITVSADIEGNFLIVKFKDNGLGISPKFLPHIFDRFYRGGADPKIDGSGLGLAIVKKVIEEHDGTIEVLSTEGKGTIFTVTIPTYIK</sequence>
<dbReference type="InterPro" id="IPR050398">
    <property type="entry name" value="HssS/ArlS-like"/>
</dbReference>
<evidence type="ECO:0000313" key="17">
    <source>
        <dbReference type="EMBL" id="MCA9376425.1"/>
    </source>
</evidence>
<dbReference type="InterPro" id="IPR003661">
    <property type="entry name" value="HisK_dim/P_dom"/>
</dbReference>
<dbReference type="PROSITE" id="PS50885">
    <property type="entry name" value="HAMP"/>
    <property type="match status" value="1"/>
</dbReference>
<dbReference type="PANTHER" id="PTHR45528">
    <property type="entry name" value="SENSOR HISTIDINE KINASE CPXA"/>
    <property type="match status" value="1"/>
</dbReference>
<evidence type="ECO:0000256" key="2">
    <source>
        <dbReference type="ARBA" id="ARBA00004651"/>
    </source>
</evidence>
<dbReference type="GO" id="GO:0000155">
    <property type="term" value="F:phosphorelay sensor kinase activity"/>
    <property type="evidence" value="ECO:0007669"/>
    <property type="project" value="InterPro"/>
</dbReference>
<dbReference type="Proteomes" id="UP000741282">
    <property type="component" value="Unassembled WGS sequence"/>
</dbReference>
<dbReference type="PRINTS" id="PR00344">
    <property type="entry name" value="BCTRLSENSOR"/>
</dbReference>
<evidence type="ECO:0000256" key="4">
    <source>
        <dbReference type="ARBA" id="ARBA00022475"/>
    </source>
</evidence>
<dbReference type="InterPro" id="IPR003660">
    <property type="entry name" value="HAMP_dom"/>
</dbReference>
<dbReference type="SMART" id="SM00387">
    <property type="entry name" value="HATPase_c"/>
    <property type="match status" value="1"/>
</dbReference>
<evidence type="ECO:0000259" key="15">
    <source>
        <dbReference type="PROSITE" id="PS50109"/>
    </source>
</evidence>
<comment type="subcellular location">
    <subcellularLocation>
        <location evidence="2">Cell membrane</location>
        <topology evidence="2">Multi-pass membrane protein</topology>
    </subcellularLocation>
</comment>
<evidence type="ECO:0000256" key="9">
    <source>
        <dbReference type="ARBA" id="ARBA00022777"/>
    </source>
</evidence>
<evidence type="ECO:0000256" key="13">
    <source>
        <dbReference type="ARBA" id="ARBA00023136"/>
    </source>
</evidence>
<comment type="catalytic activity">
    <reaction evidence="1">
        <text>ATP + protein L-histidine = ADP + protein N-phospho-L-histidine.</text>
        <dbReference type="EC" id="2.7.13.3"/>
    </reaction>
</comment>
<feature type="domain" description="Histidine kinase" evidence="15">
    <location>
        <begin position="170"/>
        <end position="381"/>
    </location>
</feature>
<keyword evidence="8" id="KW-0547">Nucleotide-binding</keyword>
<gene>
    <name evidence="17" type="ORF">KC685_00715</name>
</gene>
<feature type="transmembrane region" description="Helical" evidence="14">
    <location>
        <begin position="89"/>
        <end position="112"/>
    </location>
</feature>
<keyword evidence="6" id="KW-0808">Transferase</keyword>
<dbReference type="Gene3D" id="1.10.287.130">
    <property type="match status" value="1"/>
</dbReference>
<dbReference type="Gene3D" id="6.10.340.10">
    <property type="match status" value="1"/>
</dbReference>
<dbReference type="AlphaFoldDB" id="A0A955I0H3"/>
<evidence type="ECO:0000256" key="5">
    <source>
        <dbReference type="ARBA" id="ARBA00022553"/>
    </source>
</evidence>
<evidence type="ECO:0000256" key="12">
    <source>
        <dbReference type="ARBA" id="ARBA00023012"/>
    </source>
</evidence>
<dbReference type="EC" id="2.7.13.3" evidence="3"/>
<evidence type="ECO:0000256" key="6">
    <source>
        <dbReference type="ARBA" id="ARBA00022679"/>
    </source>
</evidence>
<protein>
    <recommendedName>
        <fullName evidence="3">histidine kinase</fullName>
        <ecNumber evidence="3">2.7.13.3</ecNumber>
    </recommendedName>
</protein>
<dbReference type="SUPFAM" id="SSF158472">
    <property type="entry name" value="HAMP domain-like"/>
    <property type="match status" value="1"/>
</dbReference>
<dbReference type="GO" id="GO:0005886">
    <property type="term" value="C:plasma membrane"/>
    <property type="evidence" value="ECO:0007669"/>
    <property type="project" value="UniProtKB-SubCell"/>
</dbReference>
<keyword evidence="10" id="KW-0067">ATP-binding</keyword>
<dbReference type="SMART" id="SM00388">
    <property type="entry name" value="HisKA"/>
    <property type="match status" value="1"/>
</dbReference>
<dbReference type="InterPro" id="IPR005467">
    <property type="entry name" value="His_kinase_dom"/>
</dbReference>
<evidence type="ECO:0000256" key="14">
    <source>
        <dbReference type="SAM" id="Phobius"/>
    </source>
</evidence>
<organism evidence="17 18">
    <name type="scientific">Candidatus Dojkabacteria bacterium</name>
    <dbReference type="NCBI Taxonomy" id="2099670"/>
    <lineage>
        <taxon>Bacteria</taxon>
        <taxon>Candidatus Dojkabacteria</taxon>
    </lineage>
</organism>
<dbReference type="FunFam" id="3.30.565.10:FF:000006">
    <property type="entry name" value="Sensor histidine kinase WalK"/>
    <property type="match status" value="1"/>
</dbReference>
<evidence type="ECO:0000256" key="7">
    <source>
        <dbReference type="ARBA" id="ARBA00022692"/>
    </source>
</evidence>
<keyword evidence="9 17" id="KW-0418">Kinase</keyword>
<reference evidence="17" key="1">
    <citation type="submission" date="2020-04" db="EMBL/GenBank/DDBJ databases">
        <authorList>
            <person name="Zhang T."/>
        </authorList>
    </citation>
    <scope>NUCLEOTIDE SEQUENCE</scope>
    <source>
        <strain evidence="17">HKST-UBA17</strain>
    </source>
</reference>
<keyword evidence="13 14" id="KW-0472">Membrane</keyword>
<dbReference type="InterPro" id="IPR036097">
    <property type="entry name" value="HisK_dim/P_sf"/>
</dbReference>
<feature type="transmembrane region" description="Helical" evidence="14">
    <location>
        <begin position="9"/>
        <end position="32"/>
    </location>
</feature>
<dbReference type="InterPro" id="IPR003594">
    <property type="entry name" value="HATPase_dom"/>
</dbReference>
<keyword evidence="11 14" id="KW-1133">Transmembrane helix</keyword>
<keyword evidence="12" id="KW-0902">Two-component regulatory system</keyword>
<dbReference type="CDD" id="cd00075">
    <property type="entry name" value="HATPase"/>
    <property type="match status" value="1"/>
</dbReference>
<dbReference type="InterPro" id="IPR004358">
    <property type="entry name" value="Sig_transdc_His_kin-like_C"/>
</dbReference>
<accession>A0A955I0H3</accession>
<dbReference type="PANTHER" id="PTHR45528:SF1">
    <property type="entry name" value="SENSOR HISTIDINE KINASE CPXA"/>
    <property type="match status" value="1"/>
</dbReference>
<dbReference type="EMBL" id="JAGQLN010000002">
    <property type="protein sequence ID" value="MCA9376425.1"/>
    <property type="molecule type" value="Genomic_DNA"/>
</dbReference>
<reference evidence="17" key="2">
    <citation type="journal article" date="2021" name="Microbiome">
        <title>Successional dynamics and alternative stable states in a saline activated sludge microbial community over 9 years.</title>
        <authorList>
            <person name="Wang Y."/>
            <person name="Ye J."/>
            <person name="Ju F."/>
            <person name="Liu L."/>
            <person name="Boyd J.A."/>
            <person name="Deng Y."/>
            <person name="Parks D.H."/>
            <person name="Jiang X."/>
            <person name="Yin X."/>
            <person name="Woodcroft B.J."/>
            <person name="Tyson G.W."/>
            <person name="Hugenholtz P."/>
            <person name="Polz M.F."/>
            <person name="Zhang T."/>
        </authorList>
    </citation>
    <scope>NUCLEOTIDE SEQUENCE</scope>
    <source>
        <strain evidence="17">HKST-UBA17</strain>
    </source>
</reference>
<dbReference type="Pfam" id="PF00512">
    <property type="entry name" value="HisKA"/>
    <property type="match status" value="1"/>
</dbReference>
<feature type="domain" description="HAMP" evidence="16">
    <location>
        <begin position="109"/>
        <end position="162"/>
    </location>
</feature>
<dbReference type="GO" id="GO:0005524">
    <property type="term" value="F:ATP binding"/>
    <property type="evidence" value="ECO:0007669"/>
    <property type="project" value="UniProtKB-KW"/>
</dbReference>
<keyword evidence="4" id="KW-1003">Cell membrane</keyword>
<keyword evidence="7 14" id="KW-0812">Transmembrane</keyword>
<evidence type="ECO:0000256" key="10">
    <source>
        <dbReference type="ARBA" id="ARBA00022840"/>
    </source>
</evidence>
<name>A0A955I0H3_9BACT</name>
<evidence type="ECO:0000256" key="8">
    <source>
        <dbReference type="ARBA" id="ARBA00022741"/>
    </source>
</evidence>
<evidence type="ECO:0000313" key="18">
    <source>
        <dbReference type="Proteomes" id="UP000741282"/>
    </source>
</evidence>
<dbReference type="Gene3D" id="3.30.565.10">
    <property type="entry name" value="Histidine kinase-like ATPase, C-terminal domain"/>
    <property type="match status" value="1"/>
</dbReference>
<keyword evidence="5" id="KW-0597">Phosphoprotein</keyword>